<evidence type="ECO:0008006" key="10">
    <source>
        <dbReference type="Google" id="ProtNLM"/>
    </source>
</evidence>
<evidence type="ECO:0000256" key="2">
    <source>
        <dbReference type="ARBA" id="ARBA00022741"/>
    </source>
</evidence>
<comment type="caution">
    <text evidence="8">The sequence shown here is derived from an EMBL/GenBank/DDBJ whole genome shotgun (WGS) entry which is preliminary data.</text>
</comment>
<accession>A0AAD1Y9I1</accession>
<evidence type="ECO:0000313" key="9">
    <source>
        <dbReference type="Proteomes" id="UP001295684"/>
    </source>
</evidence>
<evidence type="ECO:0000313" key="8">
    <source>
        <dbReference type="EMBL" id="CAI2387135.1"/>
    </source>
</evidence>
<dbReference type="InterPro" id="IPR011009">
    <property type="entry name" value="Kinase-like_dom_sf"/>
</dbReference>
<protein>
    <recommendedName>
        <fullName evidence="10">Protein kinase domain-containing protein</fullName>
    </recommendedName>
</protein>
<evidence type="ECO:0000256" key="5">
    <source>
        <dbReference type="PROSITE-ProRule" id="PRU10141"/>
    </source>
</evidence>
<organism evidence="8 9">
    <name type="scientific">Euplotes crassus</name>
    <dbReference type="NCBI Taxonomy" id="5936"/>
    <lineage>
        <taxon>Eukaryota</taxon>
        <taxon>Sar</taxon>
        <taxon>Alveolata</taxon>
        <taxon>Ciliophora</taxon>
        <taxon>Intramacronucleata</taxon>
        <taxon>Spirotrichea</taxon>
        <taxon>Hypotrichia</taxon>
        <taxon>Euplotida</taxon>
        <taxon>Euplotidae</taxon>
        <taxon>Moneuplotes</taxon>
    </lineage>
</organism>
<proteinExistence type="inferred from homology"/>
<feature type="domain" description="EF-hand" evidence="7">
    <location>
        <begin position="376"/>
        <end position="411"/>
    </location>
</feature>
<evidence type="ECO:0000259" key="6">
    <source>
        <dbReference type="PROSITE" id="PS50011"/>
    </source>
</evidence>
<dbReference type="EMBL" id="CAMPGE010029655">
    <property type="protein sequence ID" value="CAI2387135.1"/>
    <property type="molecule type" value="Genomic_DNA"/>
</dbReference>
<dbReference type="GO" id="GO:0005524">
    <property type="term" value="F:ATP binding"/>
    <property type="evidence" value="ECO:0007669"/>
    <property type="project" value="UniProtKB-UniRule"/>
</dbReference>
<dbReference type="PROSITE" id="PS50222">
    <property type="entry name" value="EF_HAND_2"/>
    <property type="match status" value="1"/>
</dbReference>
<dbReference type="SUPFAM" id="SSF56112">
    <property type="entry name" value="Protein kinase-like (PK-like)"/>
    <property type="match status" value="1"/>
</dbReference>
<keyword evidence="2 5" id="KW-0547">Nucleotide-binding</keyword>
<comment type="subunit">
    <text evidence="1">Monomer.</text>
</comment>
<evidence type="ECO:0000256" key="4">
    <source>
        <dbReference type="ARBA" id="ARBA00024334"/>
    </source>
</evidence>
<gene>
    <name evidence="8" type="ORF">ECRASSUSDP1_LOCUS28763</name>
</gene>
<dbReference type="AlphaFoldDB" id="A0AAD1Y9I1"/>
<feature type="binding site" evidence="5">
    <location>
        <position position="110"/>
    </location>
    <ligand>
        <name>ATP</name>
        <dbReference type="ChEBI" id="CHEBI:30616"/>
    </ligand>
</feature>
<dbReference type="FunFam" id="1.10.510.10:FF:000571">
    <property type="entry name" value="Maternal embryonic leucine zipper kinase"/>
    <property type="match status" value="1"/>
</dbReference>
<dbReference type="InterPro" id="IPR017441">
    <property type="entry name" value="Protein_kinase_ATP_BS"/>
</dbReference>
<keyword evidence="3 5" id="KW-0067">ATP-binding</keyword>
<dbReference type="PROSITE" id="PS50011">
    <property type="entry name" value="PROTEIN_KINASE_DOM"/>
    <property type="match status" value="1"/>
</dbReference>
<evidence type="ECO:0000259" key="7">
    <source>
        <dbReference type="PROSITE" id="PS50222"/>
    </source>
</evidence>
<sequence>MASLKRNTKAIFGKSRDVSTESLISSAPMDKRIRPTSQFEIFEYYSRRSSTWYNKKHFLRKSVQRFHKFTIIKEPIRDYYNIGQVIGSGRNSLVKEASSKVDPAMKFAIKVYKLKDCEDYSLSIFQEICCLNKLDHPNIVKLHEVYFEGNKIYLVMDLVEGTSLYDYINNHDELEEEEIRNVVNQLLRTIKYMHSCKIVHRDVNLDNVIFNPDTCQVRVIDFGSSCYFSEEQDMKDKVATPYAIAPEVLTGSYNKECDLWGVGIIAYALFSGYLPFRGNTSSAIYKEVLCKELDFTLKPWSLIAYEGGQFIESLLDKDPERRATVDYALNHSFIKNPESHKVEYDECLLEKLLYFENSILLKKEIINLAKIKIQPHVLAKLDQTFLSLDPNCAGLIDLKQLRTGFYCIGLDLNRSYLSYSGFLAIAIDLDNDEIESTLKHFKVDEDDLDQTIDSFIRIRSHSESHLKLRNEIKDAFQEPSCSREKDLFSHLIVKDAS</sequence>
<reference evidence="8" key="1">
    <citation type="submission" date="2023-07" db="EMBL/GenBank/DDBJ databases">
        <authorList>
            <consortium name="AG Swart"/>
            <person name="Singh M."/>
            <person name="Singh A."/>
            <person name="Seah K."/>
            <person name="Emmerich C."/>
        </authorList>
    </citation>
    <scope>NUCLEOTIDE SEQUENCE</scope>
    <source>
        <strain evidence="8">DP1</strain>
    </source>
</reference>
<evidence type="ECO:0000256" key="3">
    <source>
        <dbReference type="ARBA" id="ARBA00022840"/>
    </source>
</evidence>
<dbReference type="InterPro" id="IPR000719">
    <property type="entry name" value="Prot_kinase_dom"/>
</dbReference>
<dbReference type="Pfam" id="PF00069">
    <property type="entry name" value="Pkinase"/>
    <property type="match status" value="1"/>
</dbReference>
<dbReference type="PANTHER" id="PTHR24347">
    <property type="entry name" value="SERINE/THREONINE-PROTEIN KINASE"/>
    <property type="match status" value="1"/>
</dbReference>
<dbReference type="Gene3D" id="1.10.510.10">
    <property type="entry name" value="Transferase(Phosphotransferase) domain 1"/>
    <property type="match status" value="1"/>
</dbReference>
<dbReference type="Gene3D" id="1.10.238.10">
    <property type="entry name" value="EF-hand"/>
    <property type="match status" value="1"/>
</dbReference>
<dbReference type="Proteomes" id="UP001295684">
    <property type="component" value="Unassembled WGS sequence"/>
</dbReference>
<keyword evidence="9" id="KW-1185">Reference proteome</keyword>
<dbReference type="Gene3D" id="3.30.200.20">
    <property type="entry name" value="Phosphorylase Kinase, domain 1"/>
    <property type="match status" value="1"/>
</dbReference>
<dbReference type="GO" id="GO:0004672">
    <property type="term" value="F:protein kinase activity"/>
    <property type="evidence" value="ECO:0007669"/>
    <property type="project" value="InterPro"/>
</dbReference>
<dbReference type="InterPro" id="IPR002048">
    <property type="entry name" value="EF_hand_dom"/>
</dbReference>
<dbReference type="GO" id="GO:0005509">
    <property type="term" value="F:calcium ion binding"/>
    <property type="evidence" value="ECO:0007669"/>
    <property type="project" value="InterPro"/>
</dbReference>
<feature type="domain" description="Protein kinase" evidence="6">
    <location>
        <begin position="80"/>
        <end position="334"/>
    </location>
</feature>
<name>A0AAD1Y9I1_EUPCR</name>
<evidence type="ECO:0000256" key="1">
    <source>
        <dbReference type="ARBA" id="ARBA00011245"/>
    </source>
</evidence>
<comment type="similarity">
    <text evidence="4">Belongs to the protein kinase superfamily. Ser/Thr protein kinase family. CDPK subfamily.</text>
</comment>
<dbReference type="PROSITE" id="PS00107">
    <property type="entry name" value="PROTEIN_KINASE_ATP"/>
    <property type="match status" value="1"/>
</dbReference>